<comment type="catalytic activity">
    <reaction evidence="4">
        <text>O-phospho-L-tyrosyl-[protein] + H2O = L-tyrosyl-[protein] + phosphate</text>
        <dbReference type="Rhea" id="RHEA:10684"/>
        <dbReference type="Rhea" id="RHEA-COMP:10136"/>
        <dbReference type="Rhea" id="RHEA-COMP:20101"/>
        <dbReference type="ChEBI" id="CHEBI:15377"/>
        <dbReference type="ChEBI" id="CHEBI:43474"/>
        <dbReference type="ChEBI" id="CHEBI:46858"/>
        <dbReference type="ChEBI" id="CHEBI:61978"/>
        <dbReference type="EC" id="3.1.3.48"/>
    </reaction>
</comment>
<accession>A0ABX4BMR3</accession>
<reference evidence="5 6" key="1">
    <citation type="submission" date="2016-11" db="EMBL/GenBank/DDBJ databases">
        <title>Whole genomes of Flavobacteriaceae.</title>
        <authorList>
            <person name="Stine C."/>
            <person name="Li C."/>
            <person name="Tadesse D."/>
        </authorList>
    </citation>
    <scope>NUCLEOTIDE SEQUENCE [LARGE SCALE GENOMIC DNA]</scope>
    <source>
        <strain evidence="5 6">DSM 15937</strain>
    </source>
</reference>
<organism evidence="5 6">
    <name type="scientific">Flavobacterium frigidimaris</name>
    <dbReference type="NCBI Taxonomy" id="262320"/>
    <lineage>
        <taxon>Bacteria</taxon>
        <taxon>Pseudomonadati</taxon>
        <taxon>Bacteroidota</taxon>
        <taxon>Flavobacteriia</taxon>
        <taxon>Flavobacteriales</taxon>
        <taxon>Flavobacteriaceae</taxon>
        <taxon>Flavobacterium</taxon>
    </lineage>
</organism>
<dbReference type="RefSeq" id="WP_074659129.1">
    <property type="nucleotide sequence ID" value="NZ_MUGV01000026.1"/>
</dbReference>
<dbReference type="Pfam" id="PF19567">
    <property type="entry name" value="CpsB_CapC"/>
    <property type="match status" value="1"/>
</dbReference>
<name>A0ABX4BMR3_FLAFR</name>
<comment type="similarity">
    <text evidence="1">Belongs to the metallo-dependent hydrolases superfamily. CpsB/CapC family.</text>
</comment>
<keyword evidence="3" id="KW-0378">Hydrolase</keyword>
<protein>
    <recommendedName>
        <fullName evidence="2">protein-tyrosine-phosphatase</fullName>
        <ecNumber evidence="2">3.1.3.48</ecNumber>
    </recommendedName>
</protein>
<dbReference type="InterPro" id="IPR016195">
    <property type="entry name" value="Pol/histidinol_Pase-like"/>
</dbReference>
<sequence>MLSFLKSKPYLQDLLTGNYVDIHSHLLPGIDDGAKTIADTGKLAKSFQEMGVTQFITTPHISHYIWNNSPEAIIAKQEETKLLLEGENIKIPFQAAAEYFMDDWFESHFQNEKLLTLKDNYVLVEMSYMNAPVQLYKILFDLQVAGYIPVLAHPERYLFYHKNFNEYNKLKKAGCMFQLNLLAVVGYYGSEITKVAEELLKKGMYDFVGTDVHHNNHIASFKQKIKIDNTNIPALKQIIANNQFFKF</sequence>
<dbReference type="InterPro" id="IPR016667">
    <property type="entry name" value="Caps_polysacc_synth_CpsB/CapC"/>
</dbReference>
<dbReference type="SUPFAM" id="SSF89550">
    <property type="entry name" value="PHP domain-like"/>
    <property type="match status" value="1"/>
</dbReference>
<evidence type="ECO:0000313" key="5">
    <source>
        <dbReference type="EMBL" id="OXA77577.1"/>
    </source>
</evidence>
<proteinExistence type="inferred from homology"/>
<keyword evidence="6" id="KW-1185">Reference proteome</keyword>
<gene>
    <name evidence="5" type="ORF">B0A65_16100</name>
</gene>
<dbReference type="PANTHER" id="PTHR39181:SF1">
    <property type="entry name" value="TYROSINE-PROTEIN PHOSPHATASE YWQE"/>
    <property type="match status" value="1"/>
</dbReference>
<dbReference type="PIRSF" id="PIRSF016557">
    <property type="entry name" value="Caps_synth_CpsB"/>
    <property type="match status" value="1"/>
</dbReference>
<dbReference type="EC" id="3.1.3.48" evidence="2"/>
<evidence type="ECO:0000256" key="2">
    <source>
        <dbReference type="ARBA" id="ARBA00013064"/>
    </source>
</evidence>
<evidence type="ECO:0000256" key="3">
    <source>
        <dbReference type="ARBA" id="ARBA00022801"/>
    </source>
</evidence>
<evidence type="ECO:0000256" key="1">
    <source>
        <dbReference type="ARBA" id="ARBA00005750"/>
    </source>
</evidence>
<evidence type="ECO:0000256" key="4">
    <source>
        <dbReference type="ARBA" id="ARBA00051722"/>
    </source>
</evidence>
<dbReference type="PANTHER" id="PTHR39181">
    <property type="entry name" value="TYROSINE-PROTEIN PHOSPHATASE YWQE"/>
    <property type="match status" value="1"/>
</dbReference>
<dbReference type="Gene3D" id="3.20.20.140">
    <property type="entry name" value="Metal-dependent hydrolases"/>
    <property type="match status" value="1"/>
</dbReference>
<evidence type="ECO:0000313" key="6">
    <source>
        <dbReference type="Proteomes" id="UP000198382"/>
    </source>
</evidence>
<comment type="caution">
    <text evidence="5">The sequence shown here is derived from an EMBL/GenBank/DDBJ whole genome shotgun (WGS) entry which is preliminary data.</text>
</comment>
<dbReference type="EMBL" id="MUGV01000026">
    <property type="protein sequence ID" value="OXA77577.1"/>
    <property type="molecule type" value="Genomic_DNA"/>
</dbReference>
<dbReference type="Proteomes" id="UP000198382">
    <property type="component" value="Unassembled WGS sequence"/>
</dbReference>